<accession>A0AAV2BEU0</accession>
<comment type="caution">
    <text evidence="1">The sequence shown here is derived from an EMBL/GenBank/DDBJ whole genome shotgun (WGS) entry which is preliminary data.</text>
</comment>
<name>A0AAV2BEU0_9ARAC</name>
<dbReference type="EMBL" id="CAXIEN010000335">
    <property type="protein sequence ID" value="CAL1293823.1"/>
    <property type="molecule type" value="Genomic_DNA"/>
</dbReference>
<evidence type="ECO:0000313" key="1">
    <source>
        <dbReference type="EMBL" id="CAL1293823.1"/>
    </source>
</evidence>
<gene>
    <name evidence="1" type="ORF">LARSCL_LOCUS18420</name>
</gene>
<protein>
    <recommendedName>
        <fullName evidence="3">MATH domain-containing protein</fullName>
    </recommendedName>
</protein>
<evidence type="ECO:0000313" key="2">
    <source>
        <dbReference type="Proteomes" id="UP001497382"/>
    </source>
</evidence>
<dbReference type="AlphaFoldDB" id="A0AAV2BEU0"/>
<dbReference type="Proteomes" id="UP001497382">
    <property type="component" value="Unassembled WGS sequence"/>
</dbReference>
<organism evidence="1 2">
    <name type="scientific">Larinioides sclopetarius</name>
    <dbReference type="NCBI Taxonomy" id="280406"/>
    <lineage>
        <taxon>Eukaryota</taxon>
        <taxon>Metazoa</taxon>
        <taxon>Ecdysozoa</taxon>
        <taxon>Arthropoda</taxon>
        <taxon>Chelicerata</taxon>
        <taxon>Arachnida</taxon>
        <taxon>Araneae</taxon>
        <taxon>Araneomorphae</taxon>
        <taxon>Entelegynae</taxon>
        <taxon>Araneoidea</taxon>
        <taxon>Araneidae</taxon>
        <taxon>Larinioides</taxon>
    </lineage>
</organism>
<reference evidence="1 2" key="1">
    <citation type="submission" date="2024-04" db="EMBL/GenBank/DDBJ databases">
        <authorList>
            <person name="Rising A."/>
            <person name="Reimegard J."/>
            <person name="Sonavane S."/>
            <person name="Akerstrom W."/>
            <person name="Nylinder S."/>
            <person name="Hedman E."/>
            <person name="Kallberg Y."/>
        </authorList>
    </citation>
    <scope>NUCLEOTIDE SEQUENCE [LARGE SCALE GENOMIC DNA]</scope>
</reference>
<keyword evidence="2" id="KW-1185">Reference proteome</keyword>
<evidence type="ECO:0008006" key="3">
    <source>
        <dbReference type="Google" id="ProtNLM"/>
    </source>
</evidence>
<sequence>MAESSSAPRGNVSPEKYDGKYGHTFYYAFNLLKLGDKESWTFREEFSTDCPVWPSSWLCEVVFRKVLDDGHVFVPITLKRTDIAGQPLKIRIETYINDEVNDRDFMFDAPPTEKGGILGGHELKDIIIKHLPSPEERERFNRKLHIKFFIYVSSCHKTWEK</sequence>
<proteinExistence type="predicted"/>